<sequence>MEKFITEILLSIWHYLSADWLILLIGITLAVTMNVYVDSNKLRNLLTNKSGASIPGAVLFGALTPLCACGTMAVLLSMFVTAMPWGPVMAFLISSPLSSPSEYMFETAFFGSKFATAVLITSAILGLIAGFLANLLEKKTNFFKDQFRFVKDKGESCCTVSSNAAKTLKSFKKSDNASANCCTPNKELVVKSSAVLKFKKAAIKNQACCTEQTSEKNHIGFIQKYKLDRLARKFVNIGLKKILFYFVIFIAIGRIVEMIIPQSFIMALFSADKAYSIPLAATIGLPLYLNDSSALPLLKSFINSGAGQGVVLAFIITGKATGVPVIAGMATFIKKRAMLFYIGAVYIGGILAGYIFQLMYNLL</sequence>
<dbReference type="Pfam" id="PF03773">
    <property type="entry name" value="ArsP_1"/>
    <property type="match status" value="1"/>
</dbReference>
<feature type="transmembrane region" description="Helical" evidence="7">
    <location>
        <begin position="242"/>
        <end position="269"/>
    </location>
</feature>
<feature type="transmembrane region" description="Helical" evidence="7">
    <location>
        <begin position="339"/>
        <end position="360"/>
    </location>
</feature>
<feature type="transmembrane region" description="Helical" evidence="7">
    <location>
        <begin position="310"/>
        <end position="333"/>
    </location>
</feature>
<dbReference type="InterPro" id="IPR005524">
    <property type="entry name" value="DUF318"/>
</dbReference>
<dbReference type="EMBL" id="BRXR01000001">
    <property type="protein sequence ID" value="GLC31904.1"/>
    <property type="molecule type" value="Genomic_DNA"/>
</dbReference>
<evidence type="ECO:0000256" key="5">
    <source>
        <dbReference type="ARBA" id="ARBA00022989"/>
    </source>
</evidence>
<evidence type="ECO:0000256" key="6">
    <source>
        <dbReference type="ARBA" id="ARBA00023136"/>
    </source>
</evidence>
<keyword evidence="5 7" id="KW-1133">Transmembrane helix</keyword>
<dbReference type="RefSeq" id="WP_264851223.1">
    <property type="nucleotide sequence ID" value="NZ_BRXR01000001.1"/>
</dbReference>
<keyword evidence="4 7" id="KW-0812">Transmembrane</keyword>
<comment type="similarity">
    <text evidence="2">Belongs to the UPF0718 family.</text>
</comment>
<feature type="transmembrane region" description="Helical" evidence="7">
    <location>
        <begin position="114"/>
        <end position="136"/>
    </location>
</feature>
<evidence type="ECO:0000256" key="2">
    <source>
        <dbReference type="ARBA" id="ARBA00006386"/>
    </source>
</evidence>
<evidence type="ECO:0000256" key="3">
    <source>
        <dbReference type="ARBA" id="ARBA00022475"/>
    </source>
</evidence>
<evidence type="ECO:0000256" key="7">
    <source>
        <dbReference type="SAM" id="Phobius"/>
    </source>
</evidence>
<keyword evidence="6 7" id="KW-0472">Membrane</keyword>
<protein>
    <recommendedName>
        <fullName evidence="10">Permease</fullName>
    </recommendedName>
</protein>
<dbReference type="Proteomes" id="UP001208567">
    <property type="component" value="Unassembled WGS sequence"/>
</dbReference>
<reference evidence="8 9" key="1">
    <citation type="journal article" date="2024" name="Int. J. Syst. Evol. Microbiol.">
        <title>Clostridium omnivorum sp. nov., isolated from anoxic soil under the treatment of reductive soil disinfestation.</title>
        <authorList>
            <person name="Ueki A."/>
            <person name="Tonouchi A."/>
            <person name="Kaku N."/>
            <person name="Honma S."/>
            <person name="Ueki K."/>
        </authorList>
    </citation>
    <scope>NUCLEOTIDE SEQUENCE [LARGE SCALE GENOMIC DNA]</scope>
    <source>
        <strain evidence="8 9">E14</strain>
    </source>
</reference>
<name>A0ABQ5N9L2_9CLOT</name>
<evidence type="ECO:0008006" key="10">
    <source>
        <dbReference type="Google" id="ProtNLM"/>
    </source>
</evidence>
<keyword evidence="9" id="KW-1185">Reference proteome</keyword>
<keyword evidence="3" id="KW-1003">Cell membrane</keyword>
<accession>A0ABQ5N9L2</accession>
<dbReference type="InterPro" id="IPR052923">
    <property type="entry name" value="UPF0718"/>
</dbReference>
<evidence type="ECO:0000313" key="8">
    <source>
        <dbReference type="EMBL" id="GLC31904.1"/>
    </source>
</evidence>
<evidence type="ECO:0000313" key="9">
    <source>
        <dbReference type="Proteomes" id="UP001208567"/>
    </source>
</evidence>
<dbReference type="PANTHER" id="PTHR34184">
    <property type="entry name" value="UPF0718 PROTEIN YCGR"/>
    <property type="match status" value="1"/>
</dbReference>
<evidence type="ECO:0000256" key="1">
    <source>
        <dbReference type="ARBA" id="ARBA00004651"/>
    </source>
</evidence>
<gene>
    <name evidence="8" type="primary">arsP</name>
    <name evidence="8" type="ORF">bsdE14_33140</name>
</gene>
<feature type="transmembrane region" description="Helical" evidence="7">
    <location>
        <begin position="20"/>
        <end position="37"/>
    </location>
</feature>
<comment type="caution">
    <text evidence="8">The sequence shown here is derived from an EMBL/GenBank/DDBJ whole genome shotgun (WGS) entry which is preliminary data.</text>
</comment>
<evidence type="ECO:0000256" key="4">
    <source>
        <dbReference type="ARBA" id="ARBA00022692"/>
    </source>
</evidence>
<dbReference type="PANTHER" id="PTHR34184:SF4">
    <property type="entry name" value="UPF0718 PROTEIN YCGR"/>
    <property type="match status" value="1"/>
</dbReference>
<proteinExistence type="inferred from homology"/>
<organism evidence="8 9">
    <name type="scientific">Clostridium omnivorum</name>
    <dbReference type="NCBI Taxonomy" id="1604902"/>
    <lineage>
        <taxon>Bacteria</taxon>
        <taxon>Bacillati</taxon>
        <taxon>Bacillota</taxon>
        <taxon>Clostridia</taxon>
        <taxon>Eubacteriales</taxon>
        <taxon>Clostridiaceae</taxon>
        <taxon>Clostridium</taxon>
    </lineage>
</organism>
<comment type="subcellular location">
    <subcellularLocation>
        <location evidence="1">Cell membrane</location>
        <topology evidence="1">Multi-pass membrane protein</topology>
    </subcellularLocation>
</comment>
<feature type="transmembrane region" description="Helical" evidence="7">
    <location>
        <begin position="58"/>
        <end position="80"/>
    </location>
</feature>